<dbReference type="InterPro" id="IPR058515">
    <property type="entry name" value="DUF8202"/>
</dbReference>
<keyword evidence="1" id="KW-0732">Signal</keyword>
<accession>A0A7L8AFS4</accession>
<dbReference type="OrthoDB" id="2582440at2"/>
<feature type="compositionally biased region" description="Polar residues" evidence="2">
    <location>
        <begin position="810"/>
        <end position="823"/>
    </location>
</feature>
<name>A0A7L8AFS4_9FLAO</name>
<evidence type="ECO:0000259" key="4">
    <source>
        <dbReference type="Pfam" id="PF26628"/>
    </source>
</evidence>
<dbReference type="GO" id="GO:0005509">
    <property type="term" value="F:calcium ion binding"/>
    <property type="evidence" value="ECO:0007669"/>
    <property type="project" value="InterPro"/>
</dbReference>
<feature type="region of interest" description="Disordered" evidence="2">
    <location>
        <begin position="1515"/>
        <end position="1590"/>
    </location>
</feature>
<feature type="region of interest" description="Disordered" evidence="2">
    <location>
        <begin position="1685"/>
        <end position="1709"/>
    </location>
</feature>
<protein>
    <submittedName>
        <fullName evidence="5">T9SS type A sorting domain-containing protein</fullName>
    </submittedName>
</protein>
<dbReference type="RefSeq" id="WP_088354078.1">
    <property type="nucleotide sequence ID" value="NZ_CP061813.1"/>
</dbReference>
<feature type="domain" description="DUF8202" evidence="4">
    <location>
        <begin position="1994"/>
        <end position="2182"/>
    </location>
</feature>
<feature type="compositionally biased region" description="Polar residues" evidence="2">
    <location>
        <begin position="1685"/>
        <end position="1704"/>
    </location>
</feature>
<evidence type="ECO:0000256" key="1">
    <source>
        <dbReference type="ARBA" id="ARBA00022729"/>
    </source>
</evidence>
<dbReference type="InterPro" id="IPR026444">
    <property type="entry name" value="Secre_tail"/>
</dbReference>
<evidence type="ECO:0000313" key="6">
    <source>
        <dbReference type="Proteomes" id="UP000516764"/>
    </source>
</evidence>
<dbReference type="Pfam" id="PF18962">
    <property type="entry name" value="Por_Secre_tail"/>
    <property type="match status" value="1"/>
</dbReference>
<gene>
    <name evidence="5" type="ORF">H9I45_16250</name>
</gene>
<dbReference type="Proteomes" id="UP000516764">
    <property type="component" value="Chromosome"/>
</dbReference>
<dbReference type="Gene3D" id="4.10.1080.10">
    <property type="entry name" value="TSP type-3 repeat"/>
    <property type="match status" value="2"/>
</dbReference>
<dbReference type="SUPFAM" id="SSF103647">
    <property type="entry name" value="TSP type-3 repeat"/>
    <property type="match status" value="4"/>
</dbReference>
<dbReference type="NCBIfam" id="TIGR04183">
    <property type="entry name" value="Por_Secre_tail"/>
    <property type="match status" value="1"/>
</dbReference>
<reference evidence="5 6" key="1">
    <citation type="journal article" date="2016" name="Int. J. Syst. Evol. Microbiol.">
        <title>Polaribacter haliotis sp. nov., isolated from the gut of abalone Haliotis discus hannai.</title>
        <authorList>
            <person name="Kim Y.O."/>
            <person name="Park I.S."/>
            <person name="Park S."/>
            <person name="Nam B.H."/>
            <person name="Park J.M."/>
            <person name="Kim D.G."/>
            <person name="Yoon J.H."/>
        </authorList>
    </citation>
    <scope>NUCLEOTIDE SEQUENCE [LARGE SCALE GENOMIC DNA]</scope>
    <source>
        <strain evidence="5 6">KCTC 52418</strain>
    </source>
</reference>
<dbReference type="PANTHER" id="PTHR10199:SF119">
    <property type="entry name" value="RE20510P"/>
    <property type="match status" value="1"/>
</dbReference>
<feature type="region of interest" description="Disordered" evidence="2">
    <location>
        <begin position="776"/>
        <end position="823"/>
    </location>
</feature>
<evidence type="ECO:0000313" key="5">
    <source>
        <dbReference type="EMBL" id="QOD60865.1"/>
    </source>
</evidence>
<feature type="compositionally biased region" description="Low complexity" evidence="2">
    <location>
        <begin position="1535"/>
        <end position="1544"/>
    </location>
</feature>
<feature type="domain" description="Secretion system C-terminal sorting" evidence="3">
    <location>
        <begin position="2898"/>
        <end position="2979"/>
    </location>
</feature>
<dbReference type="EMBL" id="CP061813">
    <property type="protein sequence ID" value="QOD60865.1"/>
    <property type="molecule type" value="Genomic_DNA"/>
</dbReference>
<dbReference type="Pfam" id="PF26628">
    <property type="entry name" value="DUF8202"/>
    <property type="match status" value="1"/>
</dbReference>
<sequence length="2980" mass="320161">MKKTPTLTGKKSCKEYLLVLIFFISLFFTLSSHSQTISSTGSSASTCGNCTPTGWLDDGGTPDISNRTNAGGQGSLGENDTWEASPLPLPPTGDLTWISMRDIGDFNASPVESVKTSMGGIIDGNVYKLTMYIMTAKSNGVGGDYYSGAYIDQFSYEINEPGVTPATQIVAVDSKAYDKWDKREVIFIGKPDGTGKMELAFSPLDNAVTSGNDVNFESIHIAIKLNDLALLDTDGDGIVDSIDVDDDNDGILDTIELTLSGTEYDPLGDEDGDKLPNYLDTFDNNISTDFSETSYVTTGSGGIPDVYDFDDDGIPNHLDLDADNDGIPDNIEAQTTNGYIAPSGAVGAGFTDADNDGLDDNYDPVVSGGTPGTAITPVNSEANGEADYRDLDSDNDGASDTTEANIILSGTVGENGLDNAYDNGDDYKDVNGLFDNTQTDNFPDQGNNADNGLPDDVNWRDVSVTGFLDTDGDGIANNIDKDDDNDGIRDFVESCIDFNATLVSNTGVTNSGNLTGVPDDAPGELNTNGNIFVLDFGAIFPVGTQYQITWKRQDGATGTAIPIINESTDDATYTRNFNAPSSAQSDNFQTDIVTSNVAFRYIQITKQTDPSITDFEIDAIGVLNTTSCNNDVDGDGIANYLDLDSDNDGIPDNIEAQPTASYTAPTTFTDFDNDGLDDNYDGNIPGGTSNSYFTLVNTDSGSDAIPDYLDTDSDNDGTPDRVEANLTLSGTVGFNGLDNSLDNGDTYADVNGSADDTPFSEYPDNPSGGEIDWRDATSTFKDTDGDGVQDSVDLDDDNDGILDSVEGCSEETSTSTNLSFTTQGGSGFSYSSNNITFTNGTAGNVNSTHSQNFSSIDPNTNFEMSFTLSGTFASDTDRFVRMGINEAGTNTTNSFEDIDYAFLIRESAGPLLIYENGTLKGSFSNGADGNVLSIRKIGTTVTYLVNGAVIYTSIVSANGADYYVDNSFFGQTSTYSLNNFQVAHINLTDDIDGDGILNCLDLDSDNDGIPDNIEAQSTTGYTAPDGVFDANGVDTAYTGGITPEDTDGDGKKDYLETDSDNDGILDNVEAGLTLTGVYGNNGLDNAYDNGDNYVDVNGSFDSSQTNNFPDEDGDVFNGGDVDYRDDTFTKDTDGDGVNDEVDLDDDNDGIVDSIEYGASDRCIDVANQGTLDWYDEYNEDLTSDPTLGEDPIVTDDEIVNADVTIKLSRTSNVLSDSNYRINNDVTANSSYTLSQLSTENAESRHTFTFSAPVYNLAFTIYDVNRDNGTIAIDNVQLAITKEDGTNYTLAPADYTLGADNTNTGGNNFRGTGTGSTNIVINSLPIFVTKIQVIYTNAGSGNVSGIQDIAIGDLTFCTPLDSDNDGVFDYVDLDADNDGIPDNIEAQSTIGYIAPTGSYSITGIDLAYDAGITPVNTDGDVNADYLDLDSDGDGTNDIDEGIINEALPANSGGMFTGAVGTNGLLDALEDSDTDQGYTDINGIHVAPKSDGFLDDASDSDVLIGGDLDYRDTIIGVDSDNDGFANSADIDDDGDGIPDINESGGNDPDGDEDNDGTLNYLDTSDDGSGGPGGTTNYTDADGNGIPDVYDFDGDGVPNHLDIDADNDGIPDNVEAQTTTGYIAPATAGDTDTDNDGLNDAYDPDCSPCGGITGINLSTPNNHDSTDNPDYLDTDSDNDGIFDIAENQVSNGTDVPSDANTGNSTDGTPDGILDPANFVDTDGDGLADIYEGSEVNDRFDVNDEINTPASNLPDEDSDVNTTGDVDFRDDTTGVITPGVAGNILWLRADIGVTGTTTVTGWEDQSGDDEDAIAVSGTAPSKEANGINFNPSIVFDGTNDFMRIPNGILETDTYESLWVYTVNSVGVVKQSYLFSESIAGSNGRFSAHMPWSDATIYYDFANCCGSDGRISVNWGSSVNTFNIWTLSSNINTTTPTGARKNISRDGRSLVTSNGNNTSHSRTGLNNDFYLGTGNATGLYHNGELAEIMVFNTVPSDLEQQHIQSYLAIKYGKTLDIIDNDAGIVEGDYILKDLNTKIWDHTANSTYHNDVAGIGRDDAMVLNQKQSKSVNSDAIITIGLNEIQTTNALNTNTFTSNKDFLVWGNNNGVINTITETELICAPEKTIGRKWKIVENGSVGTVEITVTQATIDAALTTPNTVKVLKVADDAAFTTNVNYVPLTDIGTVYTADYDFNGIKYFTYSEINGIFWNGNMGVSGSWVGGNSVPVTGGPSTNSFDRDKVMVIDAQSTANHAILNENVEVECVWIKTNSKLMVADDRYLEFDEDFILDGQLRLIGDGQLVQTHVGLSNVEGNGKLFRDQQSVVPNVYRYHYWTSPVRELGLDTYRVAQVMKDGSTPTSASSTITDINWVSLDQSGVPNRGLNGATGSPITISNFWIYTNQNDPAQEDERSENYVRKLETGVIKRGLGYTMKSTGANPQNFTFVGTPNDGSISIPLVANTSTLVGNPYPSALDATDFINTNIDAIEGTLYFWEHTGEDTEPSGITGHTFAGYYGGYSQRNLTMGIAANGVPSSDPSVYNWETAVDNGSNVTQTTDDTEVTVEFSSNSITIDPNVANIGGTTAKVITKSESGTDTYDVTFTFDKAIEITSIYLFNNAPSSPVSDPTVTLTPDNSQTVETQLLTGASGQEIILNWVDVTTFTITTNRPYNLVIDDIKFKKGFFPSLGEGTYHAPNRYIAVAQGFFVRADADGGTLRFENSQRNYEDDDFASGGTFFFKSNQKQKNNGDENEDEFDLLPILKLGFNRTTTDQVQLHRQIGISFRRGNTYNYENGFDSEIFDVGENDIYWNFPEMNNRKLVIAGVSEITNQLEVPLTIATSNNESKSIQIDEVKNIDKPVYLLDKLTGTYYTLSKTPLELNIENGVYTNRFFITFSKENALSTEDVNPLNKELSIFMDNDSKEVVIQNNKLLKIKRVALFNVLGQKVREWKKVENITENRLKTNKLSATVYILNIETEEGKISKKILIE</sequence>
<dbReference type="InterPro" id="IPR028974">
    <property type="entry name" value="TSP_type-3_rpt"/>
</dbReference>
<organism evidence="5 6">
    <name type="scientific">Polaribacter haliotis</name>
    <dbReference type="NCBI Taxonomy" id="1888915"/>
    <lineage>
        <taxon>Bacteria</taxon>
        <taxon>Pseudomonadati</taxon>
        <taxon>Bacteroidota</taxon>
        <taxon>Flavobacteriia</taxon>
        <taxon>Flavobacteriales</taxon>
        <taxon>Flavobacteriaceae</taxon>
    </lineage>
</organism>
<evidence type="ECO:0000256" key="2">
    <source>
        <dbReference type="SAM" id="MobiDB-lite"/>
    </source>
</evidence>
<dbReference type="InterPro" id="IPR018247">
    <property type="entry name" value="EF_Hand_1_Ca_BS"/>
</dbReference>
<keyword evidence="6" id="KW-1185">Reference proteome</keyword>
<proteinExistence type="predicted"/>
<feature type="region of interest" description="Disordered" evidence="2">
    <location>
        <begin position="58"/>
        <end position="88"/>
    </location>
</feature>
<dbReference type="KEGG" id="phal:H9I45_16250"/>
<dbReference type="PANTHER" id="PTHR10199">
    <property type="entry name" value="THROMBOSPONDIN"/>
    <property type="match status" value="1"/>
</dbReference>
<dbReference type="PROSITE" id="PS00018">
    <property type="entry name" value="EF_HAND_1"/>
    <property type="match status" value="1"/>
</dbReference>
<evidence type="ECO:0000259" key="3">
    <source>
        <dbReference type="Pfam" id="PF18962"/>
    </source>
</evidence>